<reference evidence="2 3" key="1">
    <citation type="journal article" date="2024" name="IMA Fungus">
        <title>Apiospora arundinis, a panoply of carbohydrate-active enzymes and secondary metabolites.</title>
        <authorList>
            <person name="Sorensen T."/>
            <person name="Petersen C."/>
            <person name="Muurmann A.T."/>
            <person name="Christiansen J.V."/>
            <person name="Brundto M.L."/>
            <person name="Overgaard C.K."/>
            <person name="Boysen A.T."/>
            <person name="Wollenberg R.D."/>
            <person name="Larsen T.O."/>
            <person name="Sorensen J.L."/>
            <person name="Nielsen K.L."/>
            <person name="Sondergaard T.E."/>
        </authorList>
    </citation>
    <scope>NUCLEOTIDE SEQUENCE [LARGE SCALE GENOMIC DNA]</scope>
    <source>
        <strain evidence="2 3">AAU 773</strain>
    </source>
</reference>
<evidence type="ECO:0000313" key="3">
    <source>
        <dbReference type="Proteomes" id="UP001390339"/>
    </source>
</evidence>
<feature type="region of interest" description="Disordered" evidence="1">
    <location>
        <begin position="571"/>
        <end position="664"/>
    </location>
</feature>
<proteinExistence type="predicted"/>
<organism evidence="2 3">
    <name type="scientific">Apiospora arundinis</name>
    <dbReference type="NCBI Taxonomy" id="335852"/>
    <lineage>
        <taxon>Eukaryota</taxon>
        <taxon>Fungi</taxon>
        <taxon>Dikarya</taxon>
        <taxon>Ascomycota</taxon>
        <taxon>Pezizomycotina</taxon>
        <taxon>Sordariomycetes</taxon>
        <taxon>Xylariomycetidae</taxon>
        <taxon>Amphisphaeriales</taxon>
        <taxon>Apiosporaceae</taxon>
        <taxon>Apiospora</taxon>
    </lineage>
</organism>
<feature type="region of interest" description="Disordered" evidence="1">
    <location>
        <begin position="294"/>
        <end position="314"/>
    </location>
</feature>
<feature type="compositionally biased region" description="Basic and acidic residues" evidence="1">
    <location>
        <begin position="584"/>
        <end position="606"/>
    </location>
</feature>
<feature type="region of interest" description="Disordered" evidence="1">
    <location>
        <begin position="220"/>
        <end position="251"/>
    </location>
</feature>
<dbReference type="EMBL" id="JAPCWZ010000003">
    <property type="protein sequence ID" value="KAK8872735.1"/>
    <property type="molecule type" value="Genomic_DNA"/>
</dbReference>
<sequence>MAGYEPTLERLEWATTSSSIDSKSSSLNKPKKSSMGIFGSVSRRLKGIRAASSSKSAEVPRSTSSSQRSLPPFSLKHFSSLKKRQGEDPSRHVSRKAATVRGHVTTERTTVLSQKRRRTSMGDFAEHPALAKEESPLPGLIKPPGTQAPQLEIPKDIGGDFTPEPPTKAKPAANIDGCSPYIARVPSPSVHVHRQHPQYRDLVEVTPGVWKLRDSDLVLRPQTRPGSEAQSMPKNASGLSQDNSGSSSPVVTFERNPLWVRAFSSDKTVARALGDNYPERRPLAKERLESLSLKQTHKGLSPRDSNDHTFGTSRQVPSPYLQAFELEGIDKQHIPDDTDGLSISTDIAGSIDLGEDISGKYWSTPILSLGDFVTFKTTKVSNVRGIPTASPGSFEFPSELEGGCSSHPHPEEGVPCHYTPSLPPNFLKMALGQPPLARKKAEPELDYLRRIKEELRNMTLETFDILVDQIDPEWDPTGPYFSEFVNFQLQAGILIGKCEIANKIFDRLNDEQRLRDEASVGLLLSIHDIVASGLEEIPPLDGKCLRLSTPCFRLLIHRTLDFSSTASIVSIPPIPSDADEDTKEDTIEDTKEDAKQDAKKEEPEFRRIKRKVSRALLKPRVRSRRHLRSQKTPVSTIPQADIHPVAAQALSPGDQSSSKSSPLT</sequence>
<comment type="caution">
    <text evidence="2">The sequence shown here is derived from an EMBL/GenBank/DDBJ whole genome shotgun (WGS) entry which is preliminary data.</text>
</comment>
<protein>
    <submittedName>
        <fullName evidence="2">Uncharacterized protein</fullName>
    </submittedName>
</protein>
<feature type="compositionally biased region" description="Polar residues" evidence="1">
    <location>
        <begin position="51"/>
        <end position="69"/>
    </location>
</feature>
<feature type="compositionally biased region" description="Basic residues" evidence="1">
    <location>
        <begin position="607"/>
        <end position="629"/>
    </location>
</feature>
<evidence type="ECO:0000256" key="1">
    <source>
        <dbReference type="SAM" id="MobiDB-lite"/>
    </source>
</evidence>
<feature type="compositionally biased region" description="Polar residues" evidence="1">
    <location>
        <begin position="224"/>
        <end position="234"/>
    </location>
</feature>
<dbReference type="Proteomes" id="UP001390339">
    <property type="component" value="Unassembled WGS sequence"/>
</dbReference>
<gene>
    <name evidence="2" type="ORF">PGQ11_003249</name>
</gene>
<keyword evidence="3" id="KW-1185">Reference proteome</keyword>
<evidence type="ECO:0000313" key="2">
    <source>
        <dbReference type="EMBL" id="KAK8872735.1"/>
    </source>
</evidence>
<feature type="compositionally biased region" description="Low complexity" evidence="1">
    <location>
        <begin position="237"/>
        <end position="248"/>
    </location>
</feature>
<accession>A0ABR2J4N0</accession>
<name>A0ABR2J4N0_9PEZI</name>
<feature type="region of interest" description="Disordered" evidence="1">
    <location>
        <begin position="15"/>
        <end position="116"/>
    </location>
</feature>
<feature type="compositionally biased region" description="Low complexity" evidence="1">
    <location>
        <begin position="17"/>
        <end position="28"/>
    </location>
</feature>